<dbReference type="InterPro" id="IPR001279">
    <property type="entry name" value="Metallo-B-lactamas"/>
</dbReference>
<dbReference type="Proteomes" id="UP000010824">
    <property type="component" value="Chromosome"/>
</dbReference>
<keyword evidence="2" id="KW-0378">Hydrolase</keyword>
<dbReference type="Gene3D" id="3.60.15.10">
    <property type="entry name" value="Ribonuclease Z/Hydroxyacylglutathione hydrolase-like"/>
    <property type="match status" value="1"/>
</dbReference>
<protein>
    <submittedName>
        <fullName evidence="2">Metal-dependent hydrolase, beta-lactamase superfamily II</fullName>
    </submittedName>
</protein>
<dbReference type="FunCoup" id="L0HCN4">
    <property type="interactions" value="89"/>
</dbReference>
<sequence>MTEHKLKPADRVEITVLVDNYTDVLMNTSSTPVDRRLPYNPDRHILAEHGLSCLVKVFSRKKEHAILLDAGLSAECLPRNACQMRISLAGIEAVVLSHGHYDHTGALDCVVSGAGRQIPLIAHPDAFLPRRRNVPGKGIFNQRFPDAVALKRAGADIRMRSGPSTLAAGHLLVTGEVERKTSFEKGVTGAEIERDGKWVADLLRDDQALVMSVKDKGLVVLSGCAHAGIINTVEYAKKITGTDHVHAVLGGFHLSGKVYEQVVPPTIEAMTQINPQYIVPMHCTGWSTINRFMTAMTGKCILNTLGTTYVF</sequence>
<dbReference type="EMBL" id="CP003167">
    <property type="protein sequence ID" value="AGB01770.1"/>
    <property type="molecule type" value="Genomic_DNA"/>
</dbReference>
<dbReference type="PANTHER" id="PTHR13754">
    <property type="entry name" value="METALLO-BETA-LACTAMASE SUPERFAMILY PROTEIN"/>
    <property type="match status" value="1"/>
</dbReference>
<reference evidence="3" key="1">
    <citation type="submission" date="2011-12" db="EMBL/GenBank/DDBJ databases">
        <title>Complete sequence of Methanoregula formicicum SMSP.</title>
        <authorList>
            <person name="Lucas S."/>
            <person name="Han J."/>
            <person name="Lapidus A."/>
            <person name="Cheng J.-F."/>
            <person name="Goodwin L."/>
            <person name="Pitluck S."/>
            <person name="Peters L."/>
            <person name="Ovchinnikova G."/>
            <person name="Teshima H."/>
            <person name="Detter J.C."/>
            <person name="Han C."/>
            <person name="Tapia R."/>
            <person name="Land M."/>
            <person name="Hauser L."/>
            <person name="Kyrpides N."/>
            <person name="Ivanova N."/>
            <person name="Pagani I."/>
            <person name="Imachi H."/>
            <person name="Tamaki H."/>
            <person name="Sekiguchi Y."/>
            <person name="Kamagata Y."/>
            <person name="Cadillo-Quiroz H."/>
            <person name="Zinder S."/>
            <person name="Liu W.-T."/>
            <person name="Woyke T."/>
        </authorList>
    </citation>
    <scope>NUCLEOTIDE SEQUENCE [LARGE SCALE GENOMIC DNA]</scope>
    <source>
        <strain evidence="3">DSM 22288 / NBRC 105244 / SMSP</strain>
    </source>
</reference>
<dbReference type="KEGG" id="mfo:Metfor_0710"/>
<evidence type="ECO:0000313" key="3">
    <source>
        <dbReference type="Proteomes" id="UP000010824"/>
    </source>
</evidence>
<dbReference type="eggNOG" id="arCOG00503">
    <property type="taxonomic scope" value="Archaea"/>
</dbReference>
<accession>L0HCN4</accession>
<dbReference type="Pfam" id="PF12706">
    <property type="entry name" value="Lactamase_B_2"/>
    <property type="match status" value="1"/>
</dbReference>
<dbReference type="CDD" id="cd07713">
    <property type="entry name" value="DHPS-like_MBL-fold"/>
    <property type="match status" value="1"/>
</dbReference>
<dbReference type="HOGENOM" id="CLU_036012_0_0_2"/>
<evidence type="ECO:0000259" key="1">
    <source>
        <dbReference type="Pfam" id="PF12706"/>
    </source>
</evidence>
<reference evidence="2 3" key="2">
    <citation type="journal article" date="2014" name="Genome Announc.">
        <title>Complete Genome Sequence of Methanoregula formicica SMSPT, a Mesophilic Hydrogenotrophic Methanogen Isolated from a Methanogenic Upflow Anaerobic Sludge Blanket Reactor.</title>
        <authorList>
            <person name="Yamamoto K."/>
            <person name="Tamaki H."/>
            <person name="Cadillo-Quiroz H."/>
            <person name="Imachi H."/>
            <person name="Kyrpides N."/>
            <person name="Woyke T."/>
            <person name="Goodwin L."/>
            <person name="Zinder S.H."/>
            <person name="Kamagata Y."/>
            <person name="Liu W.T."/>
        </authorList>
    </citation>
    <scope>NUCLEOTIDE SEQUENCE [LARGE SCALE GENOMIC DNA]</scope>
    <source>
        <strain evidence="3">DSM 22288 / NBRC 105244 / SMSP</strain>
    </source>
</reference>
<gene>
    <name evidence="2" type="ordered locus">Metfor_0710</name>
</gene>
<proteinExistence type="predicted"/>
<keyword evidence="3" id="KW-1185">Reference proteome</keyword>
<dbReference type="RefSeq" id="WP_015284734.1">
    <property type="nucleotide sequence ID" value="NC_019943.1"/>
</dbReference>
<dbReference type="SUPFAM" id="SSF56281">
    <property type="entry name" value="Metallo-hydrolase/oxidoreductase"/>
    <property type="match status" value="1"/>
</dbReference>
<dbReference type="PANTHER" id="PTHR13754:SF18">
    <property type="entry name" value="7,8-DIHYDROPTERIN-6-METHYL-4-(BETA-D-RIBOFURANOSYL)-AMINOBENZENE-5'-PHOSPHATE SYNTHASE"/>
    <property type="match status" value="1"/>
</dbReference>
<dbReference type="OrthoDB" id="7773at2157"/>
<feature type="domain" description="Metallo-beta-lactamase" evidence="1">
    <location>
        <begin position="65"/>
        <end position="126"/>
    </location>
</feature>
<dbReference type="AlphaFoldDB" id="L0HCN4"/>
<dbReference type="GO" id="GO:0016787">
    <property type="term" value="F:hydrolase activity"/>
    <property type="evidence" value="ECO:0007669"/>
    <property type="project" value="UniProtKB-KW"/>
</dbReference>
<name>L0HCN4_METFS</name>
<dbReference type="GO" id="GO:0016740">
    <property type="term" value="F:transferase activity"/>
    <property type="evidence" value="ECO:0007669"/>
    <property type="project" value="TreeGrafter"/>
</dbReference>
<dbReference type="InterPro" id="IPR041712">
    <property type="entry name" value="DHPS-like_MBL-fold"/>
</dbReference>
<dbReference type="InterPro" id="IPR036866">
    <property type="entry name" value="RibonucZ/Hydroxyglut_hydro"/>
</dbReference>
<organism evidence="2 3">
    <name type="scientific">Methanoregula formicica (strain DSM 22288 / NBRC 105244 / SMSP)</name>
    <dbReference type="NCBI Taxonomy" id="593750"/>
    <lineage>
        <taxon>Archaea</taxon>
        <taxon>Methanobacteriati</taxon>
        <taxon>Methanobacteriota</taxon>
        <taxon>Stenosarchaea group</taxon>
        <taxon>Methanomicrobia</taxon>
        <taxon>Methanomicrobiales</taxon>
        <taxon>Methanoregulaceae</taxon>
        <taxon>Methanoregula</taxon>
    </lineage>
</organism>
<dbReference type="GeneID" id="14310023"/>
<dbReference type="InParanoid" id="L0HCN4"/>
<dbReference type="STRING" id="593750.Metfor_0710"/>
<evidence type="ECO:0000313" key="2">
    <source>
        <dbReference type="EMBL" id="AGB01770.1"/>
    </source>
</evidence>
<dbReference type="InterPro" id="IPR052926">
    <property type="entry name" value="Metallo-beta-lactamase_dom"/>
</dbReference>